<sequence length="363" mass="38852">MDTSGVSSTFTLKPFGSSKTGSDGPLQRQRQPYLTTEPIRMVGRGGVASRPRTLLPTAAQPRPHQCCSCNCQPNSNHLLSPPVRAPTTSAPVQYRPTGRGGAGSRQPKSKPPTKAKLTPTATHVPAPAVPTTPTQSLGPSRVQTLWKGKSLDPIVVSESSLPTTKPLPPLPTEISIPAARPSNRGKFSTLARTLRFESHTTIAPSVSSSDSSSTSLRARRPRGLTLRGRIPTISFSIANVSGPPTPTSSLFPSPSKSTFDLDMDEWTRSMEAQRLASTSATASLASNSPRRSEFSFDSDTTKSTLDDDEDSDAWSRSRSDAGCTTPRPRSLSELGDPDVKYGGSGQWNRNEMDVICRLRGLKA</sequence>
<dbReference type="AlphaFoldDB" id="A0AAD7FHD6"/>
<evidence type="ECO:0000256" key="1">
    <source>
        <dbReference type="SAM" id="MobiDB-lite"/>
    </source>
</evidence>
<feature type="region of interest" description="Disordered" evidence="1">
    <location>
        <begin position="237"/>
        <end position="256"/>
    </location>
</feature>
<feature type="compositionally biased region" description="Low complexity" evidence="1">
    <location>
        <begin position="114"/>
        <end position="134"/>
    </location>
</feature>
<proteinExistence type="predicted"/>
<dbReference type="EMBL" id="JARKIF010000013">
    <property type="protein sequence ID" value="KAJ7624501.1"/>
    <property type="molecule type" value="Genomic_DNA"/>
</dbReference>
<feature type="region of interest" description="Disordered" evidence="1">
    <location>
        <begin position="278"/>
        <end position="347"/>
    </location>
</feature>
<feature type="region of interest" description="Disordered" evidence="1">
    <location>
        <begin position="159"/>
        <end position="181"/>
    </location>
</feature>
<keyword evidence="3" id="KW-1185">Reference proteome</keyword>
<organism evidence="2 3">
    <name type="scientific">Roridomyces roridus</name>
    <dbReference type="NCBI Taxonomy" id="1738132"/>
    <lineage>
        <taxon>Eukaryota</taxon>
        <taxon>Fungi</taxon>
        <taxon>Dikarya</taxon>
        <taxon>Basidiomycota</taxon>
        <taxon>Agaricomycotina</taxon>
        <taxon>Agaricomycetes</taxon>
        <taxon>Agaricomycetidae</taxon>
        <taxon>Agaricales</taxon>
        <taxon>Marasmiineae</taxon>
        <taxon>Mycenaceae</taxon>
        <taxon>Roridomyces</taxon>
    </lineage>
</organism>
<gene>
    <name evidence="2" type="ORF">FB45DRAFT_1030641</name>
</gene>
<feature type="compositionally biased region" description="Polar residues" evidence="1">
    <location>
        <begin position="1"/>
        <end position="21"/>
    </location>
</feature>
<feature type="region of interest" description="Disordered" evidence="1">
    <location>
        <begin position="1"/>
        <end position="64"/>
    </location>
</feature>
<protein>
    <submittedName>
        <fullName evidence="2">Uncharacterized protein</fullName>
    </submittedName>
</protein>
<dbReference type="Proteomes" id="UP001221142">
    <property type="component" value="Unassembled WGS sequence"/>
</dbReference>
<evidence type="ECO:0000313" key="2">
    <source>
        <dbReference type="EMBL" id="KAJ7624501.1"/>
    </source>
</evidence>
<feature type="compositionally biased region" description="Low complexity" evidence="1">
    <location>
        <begin position="247"/>
        <end position="256"/>
    </location>
</feature>
<reference evidence="2" key="1">
    <citation type="submission" date="2023-03" db="EMBL/GenBank/DDBJ databases">
        <title>Massive genome expansion in bonnet fungi (Mycena s.s.) driven by repeated elements and novel gene families across ecological guilds.</title>
        <authorList>
            <consortium name="Lawrence Berkeley National Laboratory"/>
            <person name="Harder C.B."/>
            <person name="Miyauchi S."/>
            <person name="Viragh M."/>
            <person name="Kuo A."/>
            <person name="Thoen E."/>
            <person name="Andreopoulos B."/>
            <person name="Lu D."/>
            <person name="Skrede I."/>
            <person name="Drula E."/>
            <person name="Henrissat B."/>
            <person name="Morin E."/>
            <person name="Kohler A."/>
            <person name="Barry K."/>
            <person name="LaButti K."/>
            <person name="Morin E."/>
            <person name="Salamov A."/>
            <person name="Lipzen A."/>
            <person name="Mereny Z."/>
            <person name="Hegedus B."/>
            <person name="Baldrian P."/>
            <person name="Stursova M."/>
            <person name="Weitz H."/>
            <person name="Taylor A."/>
            <person name="Grigoriev I.V."/>
            <person name="Nagy L.G."/>
            <person name="Martin F."/>
            <person name="Kauserud H."/>
        </authorList>
    </citation>
    <scope>NUCLEOTIDE SEQUENCE</scope>
    <source>
        <strain evidence="2">9284</strain>
    </source>
</reference>
<feature type="region of interest" description="Disordered" evidence="1">
    <location>
        <begin position="78"/>
        <end position="140"/>
    </location>
</feature>
<accession>A0AAD7FHD6</accession>
<evidence type="ECO:0000313" key="3">
    <source>
        <dbReference type="Proteomes" id="UP001221142"/>
    </source>
</evidence>
<name>A0AAD7FHD6_9AGAR</name>
<comment type="caution">
    <text evidence="2">The sequence shown here is derived from an EMBL/GenBank/DDBJ whole genome shotgun (WGS) entry which is preliminary data.</text>
</comment>